<feature type="transmembrane region" description="Helical" evidence="1">
    <location>
        <begin position="33"/>
        <end position="51"/>
    </location>
</feature>
<comment type="caution">
    <text evidence="2">The sequence shown here is derived from an EMBL/GenBank/DDBJ whole genome shotgun (WGS) entry which is preliminary data.</text>
</comment>
<keyword evidence="1" id="KW-0472">Membrane</keyword>
<evidence type="ECO:0000313" key="2">
    <source>
        <dbReference type="EMBL" id="OHU97052.1"/>
    </source>
</evidence>
<evidence type="ECO:0000313" key="3">
    <source>
        <dbReference type="Proteomes" id="UP000180253"/>
    </source>
</evidence>
<accession>A0A1S1NBH4</accession>
<protein>
    <submittedName>
        <fullName evidence="2">Uncharacterized protein</fullName>
    </submittedName>
</protein>
<keyword evidence="1" id="KW-1133">Transmembrane helix</keyword>
<organism evidence="2 3">
    <name type="scientific">Pseudoalteromonas byunsanensis</name>
    <dbReference type="NCBI Taxonomy" id="327939"/>
    <lineage>
        <taxon>Bacteria</taxon>
        <taxon>Pseudomonadati</taxon>
        <taxon>Pseudomonadota</taxon>
        <taxon>Gammaproteobacteria</taxon>
        <taxon>Alteromonadales</taxon>
        <taxon>Pseudoalteromonadaceae</taxon>
        <taxon>Pseudoalteromonas</taxon>
    </lineage>
</organism>
<evidence type="ECO:0000256" key="1">
    <source>
        <dbReference type="SAM" id="Phobius"/>
    </source>
</evidence>
<keyword evidence="3" id="KW-1185">Reference proteome</keyword>
<reference evidence="2 3" key="1">
    <citation type="submission" date="2016-10" db="EMBL/GenBank/DDBJ databases">
        <title>Pseudoalteromonas amylolytica sp. nov., isolated from the surface seawater.</title>
        <authorList>
            <person name="Wu Y.-H."/>
            <person name="Cheng H."/>
            <person name="Jin X.-B."/>
            <person name="Wang C.-S."/>
            <person name="Xu X.-W."/>
        </authorList>
    </citation>
    <scope>NUCLEOTIDE SEQUENCE [LARGE SCALE GENOMIC DNA]</scope>
    <source>
        <strain evidence="2 3">JCM 12483</strain>
    </source>
</reference>
<gene>
    <name evidence="2" type="ORF">BIW53_03295</name>
</gene>
<name>A0A1S1NBH4_9GAMM</name>
<dbReference type="EMBL" id="MNAN01000022">
    <property type="protein sequence ID" value="OHU97052.1"/>
    <property type="molecule type" value="Genomic_DNA"/>
</dbReference>
<dbReference type="Proteomes" id="UP000180253">
    <property type="component" value="Unassembled WGS sequence"/>
</dbReference>
<sequence>MFFLVVNLGSTSNLFILLIYKVFLIYKVLFTRCYFWYFQCVFVPLLGLLDVDLPFQPSLVLSPVSKYEHSVLVLDI</sequence>
<proteinExistence type="predicted"/>
<dbReference type="AlphaFoldDB" id="A0A1S1NBH4"/>
<feature type="transmembrane region" description="Helical" evidence="1">
    <location>
        <begin position="6"/>
        <end position="26"/>
    </location>
</feature>
<keyword evidence="1" id="KW-0812">Transmembrane</keyword>